<dbReference type="Proteomes" id="UP000053477">
    <property type="component" value="Unassembled WGS sequence"/>
</dbReference>
<reference evidence="3 4" key="1">
    <citation type="submission" date="2015-04" db="EMBL/GenBank/DDBJ databases">
        <title>Complete genome sequence of Schizopora paradoxa KUC8140, a cosmopolitan wood degrader in East Asia.</title>
        <authorList>
            <consortium name="DOE Joint Genome Institute"/>
            <person name="Min B."/>
            <person name="Park H."/>
            <person name="Jang Y."/>
            <person name="Kim J.-J."/>
            <person name="Kim K.H."/>
            <person name="Pangilinan J."/>
            <person name="Lipzen A."/>
            <person name="Riley R."/>
            <person name="Grigoriev I.V."/>
            <person name="Spatafora J.W."/>
            <person name="Choi I.-G."/>
        </authorList>
    </citation>
    <scope>NUCLEOTIDE SEQUENCE [LARGE SCALE GENOMIC DNA]</scope>
    <source>
        <strain evidence="3 4">KUC8140</strain>
    </source>
</reference>
<dbReference type="AlphaFoldDB" id="A0A0H2R7N6"/>
<organism evidence="3 4">
    <name type="scientific">Schizopora paradoxa</name>
    <dbReference type="NCBI Taxonomy" id="27342"/>
    <lineage>
        <taxon>Eukaryota</taxon>
        <taxon>Fungi</taxon>
        <taxon>Dikarya</taxon>
        <taxon>Basidiomycota</taxon>
        <taxon>Agaricomycotina</taxon>
        <taxon>Agaricomycetes</taxon>
        <taxon>Hymenochaetales</taxon>
        <taxon>Schizoporaceae</taxon>
        <taxon>Schizopora</taxon>
    </lineage>
</organism>
<feature type="transmembrane region" description="Helical" evidence="1">
    <location>
        <begin position="20"/>
        <end position="38"/>
    </location>
</feature>
<feature type="transmembrane region" description="Helical" evidence="1">
    <location>
        <begin position="59"/>
        <end position="76"/>
    </location>
</feature>
<gene>
    <name evidence="3" type="ORF">SCHPADRAFT_725685</name>
</gene>
<keyword evidence="4" id="KW-1185">Reference proteome</keyword>
<keyword evidence="1" id="KW-0472">Membrane</keyword>
<protein>
    <recommendedName>
        <fullName evidence="2">DUF6533 domain-containing protein</fullName>
    </recommendedName>
</protein>
<evidence type="ECO:0000256" key="1">
    <source>
        <dbReference type="SAM" id="Phobius"/>
    </source>
</evidence>
<name>A0A0H2R7N6_9AGAM</name>
<dbReference type="InterPro" id="IPR045340">
    <property type="entry name" value="DUF6533"/>
</dbReference>
<dbReference type="Pfam" id="PF20151">
    <property type="entry name" value="DUF6533"/>
    <property type="match status" value="1"/>
</dbReference>
<feature type="transmembrane region" description="Helical" evidence="1">
    <location>
        <begin position="208"/>
        <end position="227"/>
    </location>
</feature>
<evidence type="ECO:0000313" key="4">
    <source>
        <dbReference type="Proteomes" id="UP000053477"/>
    </source>
</evidence>
<sequence>MRANDGVDISGDLAQALNVKYILVSVITLFVYDVVIFIPDETRCIWQQRWSFGKAFYILARYGCFIDVAAILWYSFTTSHSLATCHTAYDFITWAAFCGTVICHLVLILRTYAIWNRNIFVLAYLFLLVFTAVVISIFELNESNESIIFLPSTSIVPCASTLTNNKMFLLYCFVSAVELNVVVLSLIKGISHWRKNSSILVHTLFRDGVLYFAVLFSISITNVIFMLKMPKSPYYDAIAVPQRVLHSVLASRVILNWLDNDASHALSRGAGRK</sequence>
<evidence type="ECO:0000259" key="2">
    <source>
        <dbReference type="Pfam" id="PF20151"/>
    </source>
</evidence>
<keyword evidence="1" id="KW-1133">Transmembrane helix</keyword>
<feature type="transmembrane region" description="Helical" evidence="1">
    <location>
        <begin position="88"/>
        <end position="107"/>
    </location>
</feature>
<evidence type="ECO:0000313" key="3">
    <source>
        <dbReference type="EMBL" id="KLO05463.1"/>
    </source>
</evidence>
<proteinExistence type="predicted"/>
<dbReference type="EMBL" id="KQ086305">
    <property type="protein sequence ID" value="KLO05463.1"/>
    <property type="molecule type" value="Genomic_DNA"/>
</dbReference>
<feature type="transmembrane region" description="Helical" evidence="1">
    <location>
        <begin position="119"/>
        <end position="138"/>
    </location>
</feature>
<keyword evidence="1" id="KW-0812">Transmembrane</keyword>
<dbReference type="OrthoDB" id="3341843at2759"/>
<accession>A0A0H2R7N6</accession>
<dbReference type="InParanoid" id="A0A0H2R7N6"/>
<feature type="transmembrane region" description="Helical" evidence="1">
    <location>
        <begin position="168"/>
        <end position="187"/>
    </location>
</feature>
<feature type="domain" description="DUF6533" evidence="2">
    <location>
        <begin position="21"/>
        <end position="65"/>
    </location>
</feature>